<gene>
    <name evidence="1" type="ORF">SAMN04487936_10864</name>
</gene>
<reference evidence="2" key="1">
    <citation type="submission" date="2016-10" db="EMBL/GenBank/DDBJ databases">
        <authorList>
            <person name="Varghese N."/>
            <person name="Submissions S."/>
        </authorList>
    </citation>
    <scope>NUCLEOTIDE SEQUENCE [LARGE SCALE GENOMIC DNA]</scope>
    <source>
        <strain evidence="2">CGMCC 1.3704</strain>
    </source>
</reference>
<sequence length="78" mass="8588">MGEGLAFLRGNWQASSGYAFRGLASLLLPRESPPSPTTLALRVSRNHFRENLSYLGGESGLHAFAIEFPVVKVPIFKR</sequence>
<dbReference type="EMBL" id="FOSB01000008">
    <property type="protein sequence ID" value="SFK15903.1"/>
    <property type="molecule type" value="Genomic_DNA"/>
</dbReference>
<keyword evidence="2" id="KW-1185">Reference proteome</keyword>
<protein>
    <submittedName>
        <fullName evidence="1">Uncharacterized protein</fullName>
    </submittedName>
</protein>
<dbReference type="AlphaFoldDB" id="A0A1I3X8F9"/>
<accession>A0A1I3X8F9</accession>
<evidence type="ECO:0000313" key="1">
    <source>
        <dbReference type="EMBL" id="SFK15903.1"/>
    </source>
</evidence>
<proteinExistence type="predicted"/>
<organism evidence="1 2">
    <name type="scientific">Halobacillus dabanensis</name>
    <dbReference type="NCBI Taxonomy" id="240302"/>
    <lineage>
        <taxon>Bacteria</taxon>
        <taxon>Bacillati</taxon>
        <taxon>Bacillota</taxon>
        <taxon>Bacilli</taxon>
        <taxon>Bacillales</taxon>
        <taxon>Bacillaceae</taxon>
        <taxon>Halobacillus</taxon>
    </lineage>
</organism>
<dbReference type="Proteomes" id="UP000183557">
    <property type="component" value="Unassembled WGS sequence"/>
</dbReference>
<evidence type="ECO:0000313" key="2">
    <source>
        <dbReference type="Proteomes" id="UP000183557"/>
    </source>
</evidence>
<name>A0A1I3X8F9_HALDA</name>